<evidence type="ECO:0000313" key="1">
    <source>
        <dbReference type="EMBL" id="GAG39684.1"/>
    </source>
</evidence>
<organism evidence="1">
    <name type="scientific">marine sediment metagenome</name>
    <dbReference type="NCBI Taxonomy" id="412755"/>
    <lineage>
        <taxon>unclassified sequences</taxon>
        <taxon>metagenomes</taxon>
        <taxon>ecological metagenomes</taxon>
    </lineage>
</organism>
<dbReference type="AlphaFoldDB" id="X0X903"/>
<reference evidence="1" key="1">
    <citation type="journal article" date="2014" name="Front. Microbiol.">
        <title>High frequency of phylogenetically diverse reductive dehalogenase-homologous genes in deep subseafloor sedimentary metagenomes.</title>
        <authorList>
            <person name="Kawai M."/>
            <person name="Futagami T."/>
            <person name="Toyoda A."/>
            <person name="Takaki Y."/>
            <person name="Nishi S."/>
            <person name="Hori S."/>
            <person name="Arai W."/>
            <person name="Tsubouchi T."/>
            <person name="Morono Y."/>
            <person name="Uchiyama I."/>
            <person name="Ito T."/>
            <person name="Fujiyama A."/>
            <person name="Inagaki F."/>
            <person name="Takami H."/>
        </authorList>
    </citation>
    <scope>NUCLEOTIDE SEQUENCE</scope>
    <source>
        <strain evidence="1">Expedition CK06-06</strain>
    </source>
</reference>
<feature type="non-terminal residue" evidence="1">
    <location>
        <position position="45"/>
    </location>
</feature>
<accession>X0X903</accession>
<sequence>MPARSFVEGYPVEYDYGGQVWRYLDNGIDVEKLPRRPCPKCKCTP</sequence>
<proteinExistence type="predicted"/>
<comment type="caution">
    <text evidence="1">The sequence shown here is derived from an EMBL/GenBank/DDBJ whole genome shotgun (WGS) entry which is preliminary data.</text>
</comment>
<gene>
    <name evidence="1" type="ORF">S01H1_62156</name>
</gene>
<name>X0X903_9ZZZZ</name>
<dbReference type="EMBL" id="BARS01040807">
    <property type="protein sequence ID" value="GAG39684.1"/>
    <property type="molecule type" value="Genomic_DNA"/>
</dbReference>
<protein>
    <submittedName>
        <fullName evidence="1">Uncharacterized protein</fullName>
    </submittedName>
</protein>